<dbReference type="GeneID" id="103391146"/>
<dbReference type="GO" id="GO:0140014">
    <property type="term" value="P:mitotic nuclear division"/>
    <property type="evidence" value="ECO:0007669"/>
    <property type="project" value="Ensembl"/>
</dbReference>
<evidence type="ECO:0000313" key="4">
    <source>
        <dbReference type="Proteomes" id="UP000265120"/>
    </source>
</evidence>
<proteinExistence type="predicted"/>
<dbReference type="AlphaFoldDB" id="A0A3P8WA39"/>
<dbReference type="PANTHER" id="PTHR23099">
    <property type="entry name" value="TRANSCRIPTIONAL REGULATOR"/>
    <property type="match status" value="1"/>
</dbReference>
<dbReference type="STRING" id="244447.ENSCSEP00000022506"/>
<feature type="region of interest" description="Disordered" evidence="1">
    <location>
        <begin position="64"/>
        <end position="86"/>
    </location>
</feature>
<dbReference type="OrthoDB" id="20772at2759"/>
<organism evidence="3 4">
    <name type="scientific">Cynoglossus semilaevis</name>
    <name type="common">Tongue sole</name>
    <dbReference type="NCBI Taxonomy" id="244447"/>
    <lineage>
        <taxon>Eukaryota</taxon>
        <taxon>Metazoa</taxon>
        <taxon>Chordata</taxon>
        <taxon>Craniata</taxon>
        <taxon>Vertebrata</taxon>
        <taxon>Euteleostomi</taxon>
        <taxon>Actinopterygii</taxon>
        <taxon>Neopterygii</taxon>
        <taxon>Teleostei</taxon>
        <taxon>Neoteleostei</taxon>
        <taxon>Acanthomorphata</taxon>
        <taxon>Carangaria</taxon>
        <taxon>Pleuronectiformes</taxon>
        <taxon>Pleuronectoidei</taxon>
        <taxon>Cynoglossidae</taxon>
        <taxon>Cynoglossinae</taxon>
        <taxon>Cynoglossus</taxon>
    </lineage>
</organism>
<dbReference type="KEGG" id="csem:103391146"/>
<feature type="region of interest" description="Disordered" evidence="1">
    <location>
        <begin position="104"/>
        <end position="128"/>
    </location>
</feature>
<dbReference type="PANTHER" id="PTHR23099:SF0">
    <property type="entry name" value="GERM CELL NUCLEAR ACIDIC PROTEIN"/>
    <property type="match status" value="1"/>
</dbReference>
<dbReference type="GO" id="GO:0106300">
    <property type="term" value="P:protein-DNA covalent cross-linking repair"/>
    <property type="evidence" value="ECO:0007669"/>
    <property type="project" value="Ensembl"/>
</dbReference>
<dbReference type="Pfam" id="PF10263">
    <property type="entry name" value="SprT-like"/>
    <property type="match status" value="1"/>
</dbReference>
<dbReference type="Pfam" id="PF17283">
    <property type="entry name" value="Zn_ribbon_SprT"/>
    <property type="match status" value="1"/>
</dbReference>
<dbReference type="InterPro" id="IPR006640">
    <property type="entry name" value="SprT-like_domain"/>
</dbReference>
<dbReference type="GO" id="GO:0005634">
    <property type="term" value="C:nucleus"/>
    <property type="evidence" value="ECO:0007669"/>
    <property type="project" value="TreeGrafter"/>
</dbReference>
<feature type="compositionally biased region" description="Acidic residues" evidence="1">
    <location>
        <begin position="210"/>
        <end position="219"/>
    </location>
</feature>
<dbReference type="SMART" id="SM00731">
    <property type="entry name" value="SprT"/>
    <property type="match status" value="1"/>
</dbReference>
<dbReference type="InterPro" id="IPR035240">
    <property type="entry name" value="SprT_Zn_ribbon"/>
</dbReference>
<evidence type="ECO:0000259" key="2">
    <source>
        <dbReference type="SMART" id="SM00731"/>
    </source>
</evidence>
<sequence length="587" mass="65687">MNDDNRTLFDRVAAKMGWKDHGGLDRAENKLMNTIGKSRRDGISGHRPVDSSEDLKKLLCLSESEDEAEKENLCSQGSGYRNKALTESSDDDFDQFLVAKATPRGKPAAQKSCSTKKKENSPVVVSSDADSSFEKFLQRVKTPNAKPKKMSECGSEDSLKHFIVDDCSSDDDFVDTKITVKAPRKVTTPAARPPQRKPLSQLDCPVFLGDSDDDDDDDNVVIKSTWRNRHSKPKTSAKNRSGNAVQSDKDEDSPSLPFLSAPSPFSFKNPPSPKQTYSAPPILENLSSSEDEFTSLLERLKKKNKIPSNTFSPKTVKEETPQHVKTPVKSNPLKPTVSQTEPRHGPSSRFVTCKTPGCFLESLSQPGSSYSQKFKQNKEDLTAKLYQLYNTTVFDNKLPSDMSVTWNKKMRKTAGYCVTGQERGGGSRYARIELSVKVCDSADRLRDTLIHEMCHAATWLINSVRDGHGSFWKLYARKSTVVHPELPMVTRCHSYDIKYKFQYQCTRCKNTIGRHSKSLDTQRFVCALCKGYFVLMTPSKPRALTVFASFVKENYGNVKQEMAGQSHAEVMRKLSADFASKTKLSQS</sequence>
<dbReference type="Proteomes" id="UP000265120">
    <property type="component" value="Chromosome 15"/>
</dbReference>
<dbReference type="Ensembl" id="ENSCSET00000022795.1">
    <property type="protein sequence ID" value="ENSCSEP00000022506.1"/>
    <property type="gene ID" value="ENSCSEG00000014345.1"/>
</dbReference>
<feature type="region of interest" description="Disordered" evidence="1">
    <location>
        <begin position="178"/>
        <end position="283"/>
    </location>
</feature>
<keyword evidence="4" id="KW-1185">Reference proteome</keyword>
<reference evidence="3 4" key="1">
    <citation type="journal article" date="2014" name="Nat. Genet.">
        <title>Whole-genome sequence of a flatfish provides insights into ZW sex chromosome evolution and adaptation to a benthic lifestyle.</title>
        <authorList>
            <person name="Chen S."/>
            <person name="Zhang G."/>
            <person name="Shao C."/>
            <person name="Huang Q."/>
            <person name="Liu G."/>
            <person name="Zhang P."/>
            <person name="Song W."/>
            <person name="An N."/>
            <person name="Chalopin D."/>
            <person name="Volff J.N."/>
            <person name="Hong Y."/>
            <person name="Li Q."/>
            <person name="Sha Z."/>
            <person name="Zhou H."/>
            <person name="Xie M."/>
            <person name="Yu Q."/>
            <person name="Liu Y."/>
            <person name="Xiang H."/>
            <person name="Wang N."/>
            <person name="Wu K."/>
            <person name="Yang C."/>
            <person name="Zhou Q."/>
            <person name="Liao X."/>
            <person name="Yang L."/>
            <person name="Hu Q."/>
            <person name="Zhang J."/>
            <person name="Meng L."/>
            <person name="Jin L."/>
            <person name="Tian Y."/>
            <person name="Lian J."/>
            <person name="Yang J."/>
            <person name="Miao G."/>
            <person name="Liu S."/>
            <person name="Liang Z."/>
            <person name="Yan F."/>
            <person name="Li Y."/>
            <person name="Sun B."/>
            <person name="Zhang H."/>
            <person name="Zhang J."/>
            <person name="Zhu Y."/>
            <person name="Du M."/>
            <person name="Zhao Y."/>
            <person name="Schartl M."/>
            <person name="Tang Q."/>
            <person name="Wang J."/>
        </authorList>
    </citation>
    <scope>NUCLEOTIDE SEQUENCE</scope>
</reference>
<dbReference type="RefSeq" id="XP_008325526.1">
    <property type="nucleotide sequence ID" value="XM_008327304.3"/>
</dbReference>
<name>A0A3P8WA39_CYNSE</name>
<reference evidence="3" key="2">
    <citation type="submission" date="2025-08" db="UniProtKB">
        <authorList>
            <consortium name="Ensembl"/>
        </authorList>
    </citation>
    <scope>IDENTIFICATION</scope>
</reference>
<dbReference type="GeneTree" id="ENSGT00440000040163"/>
<feature type="compositionally biased region" description="Basic residues" evidence="1">
    <location>
        <begin position="226"/>
        <end position="237"/>
    </location>
</feature>
<dbReference type="CTD" id="93953"/>
<evidence type="ECO:0000256" key="1">
    <source>
        <dbReference type="SAM" id="MobiDB-lite"/>
    </source>
</evidence>
<feature type="compositionally biased region" description="Low complexity" evidence="1">
    <location>
        <begin position="254"/>
        <end position="269"/>
    </location>
</feature>
<evidence type="ECO:0000313" key="3">
    <source>
        <dbReference type="Ensembl" id="ENSCSEP00000022506.1"/>
    </source>
</evidence>
<protein>
    <submittedName>
        <fullName evidence="3">Germ cell nuclear acidic peptidase</fullName>
    </submittedName>
</protein>
<reference evidence="3" key="3">
    <citation type="submission" date="2025-09" db="UniProtKB">
        <authorList>
            <consortium name="Ensembl"/>
        </authorList>
    </citation>
    <scope>IDENTIFICATION</scope>
</reference>
<accession>A0A3P8WA39</accession>
<dbReference type="OMA" id="VDMSVTW"/>
<dbReference type="InParanoid" id="A0A3P8WA39"/>
<feature type="domain" description="SprT-like" evidence="2">
    <location>
        <begin position="379"/>
        <end position="536"/>
    </location>
</feature>
<dbReference type="GO" id="GO:0051983">
    <property type="term" value="P:regulation of chromosome segregation"/>
    <property type="evidence" value="ECO:0007669"/>
    <property type="project" value="Ensembl"/>
</dbReference>
<feature type="region of interest" description="Disordered" evidence="1">
    <location>
        <begin position="304"/>
        <end position="348"/>
    </location>
</feature>